<feature type="compositionally biased region" description="Low complexity" evidence="1">
    <location>
        <begin position="180"/>
        <end position="194"/>
    </location>
</feature>
<feature type="region of interest" description="Disordered" evidence="1">
    <location>
        <begin position="128"/>
        <end position="215"/>
    </location>
</feature>
<sequence length="215" mass="23920">MDTANFTEWFMTIIVPWARKRAGVKALIGDNLSYHISPHVVETREQLNIAFILLPPHSTDKLQPLDVSFFALLKNKRRKQLEDYRKKFPSSSSLDKDVFPSMLNTLINSLGMRSSVNLISGFRACASTSQRDKSPSTSNEEQPVHGPTTSSTSTSVASNSSDQPIPGPSSQSRTSQQHESNSSDSVFDSDVLSDLTDDDEEWVPQSLKRPRSSLF</sequence>
<keyword evidence="4" id="KW-1185">Reference proteome</keyword>
<feature type="compositionally biased region" description="Low complexity" evidence="1">
    <location>
        <begin position="148"/>
        <end position="161"/>
    </location>
</feature>
<gene>
    <name evidence="3" type="ORF">RRG08_058448</name>
</gene>
<dbReference type="Gene3D" id="3.30.420.10">
    <property type="entry name" value="Ribonuclease H-like superfamily/Ribonuclease H"/>
    <property type="match status" value="1"/>
</dbReference>
<organism evidence="3 4">
    <name type="scientific">Elysia crispata</name>
    <name type="common">lettuce slug</name>
    <dbReference type="NCBI Taxonomy" id="231223"/>
    <lineage>
        <taxon>Eukaryota</taxon>
        <taxon>Metazoa</taxon>
        <taxon>Spiralia</taxon>
        <taxon>Lophotrochozoa</taxon>
        <taxon>Mollusca</taxon>
        <taxon>Gastropoda</taxon>
        <taxon>Heterobranchia</taxon>
        <taxon>Euthyneura</taxon>
        <taxon>Panpulmonata</taxon>
        <taxon>Sacoglossa</taxon>
        <taxon>Placobranchoidea</taxon>
        <taxon>Plakobranchidae</taxon>
        <taxon>Elysia</taxon>
    </lineage>
</organism>
<dbReference type="Pfam" id="PF03184">
    <property type="entry name" value="DDE_1"/>
    <property type="match status" value="1"/>
</dbReference>
<proteinExistence type="predicted"/>
<dbReference type="InterPro" id="IPR004875">
    <property type="entry name" value="DDE_SF_endonuclease_dom"/>
</dbReference>
<evidence type="ECO:0000313" key="4">
    <source>
        <dbReference type="Proteomes" id="UP001283361"/>
    </source>
</evidence>
<evidence type="ECO:0000259" key="2">
    <source>
        <dbReference type="Pfam" id="PF03184"/>
    </source>
</evidence>
<protein>
    <recommendedName>
        <fullName evidence="2">DDE-1 domain-containing protein</fullName>
    </recommendedName>
</protein>
<feature type="compositionally biased region" description="Polar residues" evidence="1">
    <location>
        <begin position="168"/>
        <end position="179"/>
    </location>
</feature>
<dbReference type="InterPro" id="IPR036397">
    <property type="entry name" value="RNaseH_sf"/>
</dbReference>
<dbReference type="EMBL" id="JAWDGP010007286">
    <property type="protein sequence ID" value="KAK3726796.1"/>
    <property type="molecule type" value="Genomic_DNA"/>
</dbReference>
<name>A0AAE0XZ81_9GAST</name>
<evidence type="ECO:0000256" key="1">
    <source>
        <dbReference type="SAM" id="MobiDB-lite"/>
    </source>
</evidence>
<evidence type="ECO:0000313" key="3">
    <source>
        <dbReference type="EMBL" id="KAK3726796.1"/>
    </source>
</evidence>
<dbReference type="Proteomes" id="UP001283361">
    <property type="component" value="Unassembled WGS sequence"/>
</dbReference>
<dbReference type="GO" id="GO:0003676">
    <property type="term" value="F:nucleic acid binding"/>
    <property type="evidence" value="ECO:0007669"/>
    <property type="project" value="InterPro"/>
</dbReference>
<feature type="domain" description="DDE-1" evidence="2">
    <location>
        <begin position="1"/>
        <end position="84"/>
    </location>
</feature>
<accession>A0AAE0XZ81</accession>
<dbReference type="AlphaFoldDB" id="A0AAE0XZ81"/>
<reference evidence="3" key="1">
    <citation type="journal article" date="2023" name="G3 (Bethesda)">
        <title>A reference genome for the long-term kleptoplast-retaining sea slug Elysia crispata morphotype clarki.</title>
        <authorList>
            <person name="Eastman K.E."/>
            <person name="Pendleton A.L."/>
            <person name="Shaikh M.A."/>
            <person name="Suttiyut T."/>
            <person name="Ogas R."/>
            <person name="Tomko P."/>
            <person name="Gavelis G."/>
            <person name="Widhalm J.R."/>
            <person name="Wisecaver J.H."/>
        </authorList>
    </citation>
    <scope>NUCLEOTIDE SEQUENCE</scope>
    <source>
        <strain evidence="3">ECLA1</strain>
    </source>
</reference>
<comment type="caution">
    <text evidence="3">The sequence shown here is derived from an EMBL/GenBank/DDBJ whole genome shotgun (WGS) entry which is preliminary data.</text>
</comment>